<gene>
    <name evidence="3" type="ORF">HLA99_05325</name>
</gene>
<dbReference type="EMBL" id="JABEMB010000004">
    <property type="protein sequence ID" value="NNH03267.1"/>
    <property type="molecule type" value="Genomic_DNA"/>
</dbReference>
<dbReference type="AlphaFoldDB" id="A0A7Y2Q0G6"/>
<dbReference type="GO" id="GO:0016740">
    <property type="term" value="F:transferase activity"/>
    <property type="evidence" value="ECO:0007669"/>
    <property type="project" value="UniProtKB-KW"/>
</dbReference>
<evidence type="ECO:0000313" key="4">
    <source>
        <dbReference type="Proteomes" id="UP000543598"/>
    </source>
</evidence>
<protein>
    <submittedName>
        <fullName evidence="3">Glycosyltransferase</fullName>
    </submittedName>
</protein>
<name>A0A7Y2Q0G6_9MICO</name>
<evidence type="ECO:0000313" key="3">
    <source>
        <dbReference type="EMBL" id="NNH03267.1"/>
    </source>
</evidence>
<dbReference type="SUPFAM" id="SSF53448">
    <property type="entry name" value="Nucleotide-diphospho-sugar transferases"/>
    <property type="match status" value="1"/>
</dbReference>
<dbReference type="Pfam" id="PF00535">
    <property type="entry name" value="Glycos_transf_2"/>
    <property type="match status" value="1"/>
</dbReference>
<dbReference type="Gene3D" id="3.90.550.10">
    <property type="entry name" value="Spore Coat Polysaccharide Biosynthesis Protein SpsA, Chain A"/>
    <property type="match status" value="1"/>
</dbReference>
<feature type="domain" description="Glycosyltransferase 2-like" evidence="2">
    <location>
        <begin position="16"/>
        <end position="126"/>
    </location>
</feature>
<evidence type="ECO:0000256" key="1">
    <source>
        <dbReference type="SAM" id="MobiDB-lite"/>
    </source>
</evidence>
<evidence type="ECO:0000259" key="2">
    <source>
        <dbReference type="Pfam" id="PF00535"/>
    </source>
</evidence>
<accession>A0A7Y2Q0G6</accession>
<dbReference type="InterPro" id="IPR029044">
    <property type="entry name" value="Nucleotide-diphossugar_trans"/>
</dbReference>
<comment type="caution">
    <text evidence="3">The sequence shown here is derived from an EMBL/GenBank/DDBJ whole genome shotgun (WGS) entry which is preliminary data.</text>
</comment>
<reference evidence="3 4" key="1">
    <citation type="submission" date="2020-05" db="EMBL/GenBank/DDBJ databases">
        <title>MicrobeNet Type strains.</title>
        <authorList>
            <person name="Nicholson A.C."/>
        </authorList>
    </citation>
    <scope>NUCLEOTIDE SEQUENCE [LARGE SCALE GENOMIC DNA]</scope>
    <source>
        <strain evidence="3 4">JCM 14282</strain>
    </source>
</reference>
<keyword evidence="3" id="KW-0808">Transferase</keyword>
<proteinExistence type="predicted"/>
<keyword evidence="4" id="KW-1185">Reference proteome</keyword>
<dbReference type="Proteomes" id="UP000543598">
    <property type="component" value="Unassembled WGS sequence"/>
</dbReference>
<feature type="region of interest" description="Disordered" evidence="1">
    <location>
        <begin position="292"/>
        <end position="330"/>
    </location>
</feature>
<organism evidence="3 4">
    <name type="scientific">Microbacterium ulmi</name>
    <dbReference type="NCBI Taxonomy" id="179095"/>
    <lineage>
        <taxon>Bacteria</taxon>
        <taxon>Bacillati</taxon>
        <taxon>Actinomycetota</taxon>
        <taxon>Actinomycetes</taxon>
        <taxon>Micrococcales</taxon>
        <taxon>Microbacteriaceae</taxon>
        <taxon>Microbacterium</taxon>
    </lineage>
</organism>
<dbReference type="RefSeq" id="WP_167037693.1">
    <property type="nucleotide sequence ID" value="NZ_BAAANA010000001.1"/>
</dbReference>
<sequence>MTAASTDPGRALVSASLVVCTTGRSDRMPGLVARLQAALRDQRAVSEAVVVDNSPEGSLSELAGDGIRVVRAALPGLSLARTVGCIQARGDVLVFTDDDVEFAPSWPGRMAAPILAGELDATAAPVRLGPEFDDIASPLLRGWLAEANLPGDAVRLVGAGMALHRDLLGLGVWDQRLGAGVAGTAFGEETLFESMIRAQGARIDVVADAEVVHHPDATRLGPDYWRRTAQQKGLSEAYFAYHWLGETMPRPALRTARRRVRLWVHRRRHGSDPARFEQELRLIHSLAVSAGFSRESRSPRAYPPRAAGSPTRATPSVPAASVGSPETPRG</sequence>
<dbReference type="InterPro" id="IPR001173">
    <property type="entry name" value="Glyco_trans_2-like"/>
</dbReference>